<feature type="transmembrane region" description="Helical" evidence="7">
    <location>
        <begin position="62"/>
        <end position="83"/>
    </location>
</feature>
<evidence type="ECO:0000256" key="4">
    <source>
        <dbReference type="ARBA" id="ARBA00022692"/>
    </source>
</evidence>
<dbReference type="GO" id="GO:0005886">
    <property type="term" value="C:plasma membrane"/>
    <property type="evidence" value="ECO:0007669"/>
    <property type="project" value="UniProtKB-SubCell"/>
</dbReference>
<name>A0A9X3DYS2_9HYPH</name>
<dbReference type="Proteomes" id="UP001144805">
    <property type="component" value="Unassembled WGS sequence"/>
</dbReference>
<keyword evidence="3" id="KW-1003">Cell membrane</keyword>
<evidence type="ECO:0000256" key="3">
    <source>
        <dbReference type="ARBA" id="ARBA00022475"/>
    </source>
</evidence>
<keyword evidence="6 7" id="KW-0472">Membrane</keyword>
<sequence>MDPQMKAILIWVAIGLIAGWLASIVVGGGGFIRNIITGLIGAVVGGFLVRYFNIPVDLGNEFVNQIVIAAVGAVIVVGIAKLIA</sequence>
<feature type="transmembrane region" description="Helical" evidence="7">
    <location>
        <begin position="7"/>
        <end position="25"/>
    </location>
</feature>
<organism evidence="8 9">
    <name type="scientific">Kaistia nematophila</name>
    <dbReference type="NCBI Taxonomy" id="2994654"/>
    <lineage>
        <taxon>Bacteria</taxon>
        <taxon>Pseudomonadati</taxon>
        <taxon>Pseudomonadota</taxon>
        <taxon>Alphaproteobacteria</taxon>
        <taxon>Hyphomicrobiales</taxon>
        <taxon>Kaistiaceae</taxon>
        <taxon>Kaistia</taxon>
    </lineage>
</organism>
<keyword evidence="5 7" id="KW-1133">Transmembrane helix</keyword>
<evidence type="ECO:0000256" key="6">
    <source>
        <dbReference type="ARBA" id="ARBA00023136"/>
    </source>
</evidence>
<protein>
    <submittedName>
        <fullName evidence="8">GlsB/YeaQ/YmgE family stress response membrane protein</fullName>
    </submittedName>
</protein>
<dbReference type="PANTHER" id="PTHR33884">
    <property type="entry name" value="UPF0410 PROTEIN YMGE"/>
    <property type="match status" value="1"/>
</dbReference>
<feature type="transmembrane region" description="Helical" evidence="7">
    <location>
        <begin position="31"/>
        <end position="50"/>
    </location>
</feature>
<accession>A0A9X3DYS2</accession>
<dbReference type="PANTHER" id="PTHR33884:SF3">
    <property type="entry name" value="UPF0410 PROTEIN YMGE"/>
    <property type="match status" value="1"/>
</dbReference>
<gene>
    <name evidence="8" type="ORF">OSH07_04765</name>
</gene>
<evidence type="ECO:0000256" key="1">
    <source>
        <dbReference type="ARBA" id="ARBA00004651"/>
    </source>
</evidence>
<proteinExistence type="inferred from homology"/>
<dbReference type="AlphaFoldDB" id="A0A9X3DYS2"/>
<dbReference type="Pfam" id="PF04226">
    <property type="entry name" value="Transgly_assoc"/>
    <property type="match status" value="1"/>
</dbReference>
<evidence type="ECO:0000256" key="5">
    <source>
        <dbReference type="ARBA" id="ARBA00022989"/>
    </source>
</evidence>
<keyword evidence="4 7" id="KW-0812">Transmembrane</keyword>
<evidence type="ECO:0000313" key="9">
    <source>
        <dbReference type="Proteomes" id="UP001144805"/>
    </source>
</evidence>
<comment type="similarity">
    <text evidence="2">Belongs to the UPF0410 family.</text>
</comment>
<evidence type="ECO:0000256" key="2">
    <source>
        <dbReference type="ARBA" id="ARBA00011006"/>
    </source>
</evidence>
<evidence type="ECO:0000313" key="8">
    <source>
        <dbReference type="EMBL" id="MCX5568496.1"/>
    </source>
</evidence>
<reference evidence="8" key="1">
    <citation type="submission" date="2022-11" db="EMBL/GenBank/DDBJ databases">
        <title>Biodiversity and phylogenetic relationships of bacteria.</title>
        <authorList>
            <person name="Machado R.A.R."/>
            <person name="Bhat A."/>
            <person name="Loulou A."/>
            <person name="Kallel S."/>
        </authorList>
    </citation>
    <scope>NUCLEOTIDE SEQUENCE</scope>
    <source>
        <strain evidence="8">K-TC2</strain>
    </source>
</reference>
<dbReference type="InterPro" id="IPR007341">
    <property type="entry name" value="Transgly_assoc"/>
</dbReference>
<evidence type="ECO:0000256" key="7">
    <source>
        <dbReference type="SAM" id="Phobius"/>
    </source>
</evidence>
<dbReference type="EMBL" id="JAPKNK010000002">
    <property type="protein sequence ID" value="MCX5568496.1"/>
    <property type="molecule type" value="Genomic_DNA"/>
</dbReference>
<comment type="subcellular location">
    <subcellularLocation>
        <location evidence="1">Cell membrane</location>
        <topology evidence="1">Multi-pass membrane protein</topology>
    </subcellularLocation>
</comment>
<keyword evidence="9" id="KW-1185">Reference proteome</keyword>
<comment type="caution">
    <text evidence="8">The sequence shown here is derived from an EMBL/GenBank/DDBJ whole genome shotgun (WGS) entry which is preliminary data.</text>
</comment>